<feature type="region of interest" description="Disordered" evidence="2">
    <location>
        <begin position="721"/>
        <end position="748"/>
    </location>
</feature>
<evidence type="ECO:0000256" key="1">
    <source>
        <dbReference type="SAM" id="Coils"/>
    </source>
</evidence>
<reference evidence="4" key="1">
    <citation type="submission" date="2022-01" db="EMBL/GenBank/DDBJ databases">
        <authorList>
            <person name="King R."/>
        </authorList>
    </citation>
    <scope>NUCLEOTIDE SEQUENCE</scope>
</reference>
<feature type="compositionally biased region" description="Polar residues" evidence="2">
    <location>
        <begin position="20"/>
        <end position="34"/>
    </location>
</feature>
<dbReference type="PANTHER" id="PTHR10773:SF19">
    <property type="match status" value="1"/>
</dbReference>
<dbReference type="InterPro" id="IPR057191">
    <property type="entry name" value="DUF7869"/>
</dbReference>
<feature type="domain" description="DUF7869" evidence="3">
    <location>
        <begin position="479"/>
        <end position="620"/>
    </location>
</feature>
<dbReference type="EMBL" id="OU892278">
    <property type="protein sequence ID" value="CAG9764600.1"/>
    <property type="molecule type" value="Genomic_DNA"/>
</dbReference>
<organism evidence="4 5">
    <name type="scientific">Ceutorhynchus assimilis</name>
    <name type="common">cabbage seed weevil</name>
    <dbReference type="NCBI Taxonomy" id="467358"/>
    <lineage>
        <taxon>Eukaryota</taxon>
        <taxon>Metazoa</taxon>
        <taxon>Ecdysozoa</taxon>
        <taxon>Arthropoda</taxon>
        <taxon>Hexapoda</taxon>
        <taxon>Insecta</taxon>
        <taxon>Pterygota</taxon>
        <taxon>Neoptera</taxon>
        <taxon>Endopterygota</taxon>
        <taxon>Coleoptera</taxon>
        <taxon>Polyphaga</taxon>
        <taxon>Cucujiformia</taxon>
        <taxon>Curculionidae</taxon>
        <taxon>Ceutorhynchinae</taxon>
        <taxon>Ceutorhynchus</taxon>
    </lineage>
</organism>
<keyword evidence="1" id="KW-0175">Coiled coil</keyword>
<dbReference type="Proteomes" id="UP001152799">
    <property type="component" value="Chromosome 2"/>
</dbReference>
<feature type="compositionally biased region" description="Polar residues" evidence="2">
    <location>
        <begin position="43"/>
        <end position="64"/>
    </location>
</feature>
<keyword evidence="5" id="KW-1185">Reference proteome</keyword>
<gene>
    <name evidence="4" type="ORF">CEUTPL_LOCUS5234</name>
</gene>
<evidence type="ECO:0000259" key="3">
    <source>
        <dbReference type="Pfam" id="PF25273"/>
    </source>
</evidence>
<protein>
    <recommendedName>
        <fullName evidence="3">DUF7869 domain-containing protein</fullName>
    </recommendedName>
</protein>
<feature type="compositionally biased region" description="Polar residues" evidence="2">
    <location>
        <begin position="125"/>
        <end position="135"/>
    </location>
</feature>
<feature type="region of interest" description="Disordered" evidence="2">
    <location>
        <begin position="20"/>
        <end position="73"/>
    </location>
</feature>
<dbReference type="Pfam" id="PF25273">
    <property type="entry name" value="DUF7869"/>
    <property type="match status" value="1"/>
</dbReference>
<accession>A0A9N9QM75</accession>
<evidence type="ECO:0000256" key="2">
    <source>
        <dbReference type="SAM" id="MobiDB-lite"/>
    </source>
</evidence>
<proteinExistence type="predicted"/>
<evidence type="ECO:0000313" key="4">
    <source>
        <dbReference type="EMBL" id="CAG9764600.1"/>
    </source>
</evidence>
<dbReference type="AlphaFoldDB" id="A0A9N9QM75"/>
<dbReference type="OrthoDB" id="6773999at2759"/>
<evidence type="ECO:0000313" key="5">
    <source>
        <dbReference type="Proteomes" id="UP001152799"/>
    </source>
</evidence>
<dbReference type="PANTHER" id="PTHR10773">
    <property type="entry name" value="DNA-DIRECTED RNA POLYMERASES I, II, AND III SUBUNIT RPABC2"/>
    <property type="match status" value="1"/>
</dbReference>
<feature type="compositionally biased region" description="Acidic residues" evidence="2">
    <location>
        <begin position="739"/>
        <end position="748"/>
    </location>
</feature>
<feature type="coiled-coil region" evidence="1">
    <location>
        <begin position="400"/>
        <end position="427"/>
    </location>
</feature>
<feature type="region of interest" description="Disordered" evidence="2">
    <location>
        <begin position="125"/>
        <end position="153"/>
    </location>
</feature>
<sequence length="748" mass="87228">MSARTKKILELLKSSEQIVENSGQNELECNNIQRPESPGYLEPQSSPQDNPGPSGDFNYSNNILQKPDAEDADLQRDYTFEEDSDDSIVDPNYVAESDVLSESDEDELPLSNIKKKMSQQKLSIQARIQQTPAETTTRRKRKMQPKEKQCRKRVRNESEWIDVKAKKELNSGREHRNRKGKLIPARKMKNPCPESCRSKCTTRVTEEKRMEIFDLFWKIANHTKQWEYIAKLVTLEDKKVTKRGISRRNFSRKYNFFIAGKKVQVCKKMFLNTHGISEQWVTTALSRIEETSMVKEDTRGKHENRPQKLNENLRDSVRDHVNMFPVVPSHYIRKNSNKMYLEDGLNICKMHRMYLTYMQEEHSGQQVATMRQYREIFNTEFNIGFFKPKKDQCDRCVVYAMASDNEKKELESEYQQHIQNKEEVRNLKDNDKLQAVEDKTICVACFDLQKVLIAPACEISSFYYKSKLATYNFTIYDLGNNKGHCYVWNESIARRGPNEISSCLLNFIKKQTGNGVKKIVFYSDNCGGQNRNRFVFSMFAHASKTIKVQILHRFLERGHTQNEGDSMHATIESAKKRQSNIFTPAQWIMLIKMAKVTGQPYDVKEMSQNDFYSFSNIVQTENWTKDKSGEKFMISKVKQIEFLTSQPDVAEFKYHFTEEPQSICLKRRPLRKDNVMENISILYRGPLPIETKKLTGLLELCKSKAIPSIYHPFYYSLKAKDKETKRSNKSAQNTAKSDEENENMTDSE</sequence>
<feature type="compositionally biased region" description="Basic residues" evidence="2">
    <location>
        <begin position="138"/>
        <end position="153"/>
    </location>
</feature>
<name>A0A9N9QM75_9CUCU</name>